<dbReference type="RefSeq" id="WP_380697759.1">
    <property type="nucleotide sequence ID" value="NZ_JBHRYR010000004.1"/>
</dbReference>
<evidence type="ECO:0000259" key="12">
    <source>
        <dbReference type="Pfam" id="PF21760"/>
    </source>
</evidence>
<feature type="domain" description="SecD export protein N-terminal TM" evidence="11">
    <location>
        <begin position="2"/>
        <end position="105"/>
    </location>
</feature>
<dbReference type="HAMAP" id="MF_01463_B">
    <property type="entry name" value="SecD_B"/>
    <property type="match status" value="1"/>
</dbReference>
<feature type="transmembrane region" description="Helical" evidence="9">
    <location>
        <begin position="582"/>
        <end position="606"/>
    </location>
</feature>
<dbReference type="EMBL" id="JBHRYR010000004">
    <property type="protein sequence ID" value="MFC3853957.1"/>
    <property type="molecule type" value="Genomic_DNA"/>
</dbReference>
<name>A0ABV8A3M8_9GAMM</name>
<feature type="domain" description="SecDF P1 head subdomain" evidence="13">
    <location>
        <begin position="314"/>
        <end position="437"/>
    </location>
</feature>
<reference evidence="15" key="1">
    <citation type="journal article" date="2019" name="Int. J. Syst. Evol. Microbiol.">
        <title>The Global Catalogue of Microorganisms (GCM) 10K type strain sequencing project: providing services to taxonomists for standard genome sequencing and annotation.</title>
        <authorList>
            <consortium name="The Broad Institute Genomics Platform"/>
            <consortium name="The Broad Institute Genome Sequencing Center for Infectious Disease"/>
            <person name="Wu L."/>
            <person name="Ma J."/>
        </authorList>
    </citation>
    <scope>NUCLEOTIDE SEQUENCE [LARGE SCALE GENOMIC DNA]</scope>
    <source>
        <strain evidence="15">IBRC 10765</strain>
    </source>
</reference>
<keyword evidence="3 9" id="KW-1003">Cell membrane</keyword>
<comment type="caution">
    <text evidence="14">The sequence shown here is derived from an EMBL/GenBank/DDBJ whole genome shotgun (WGS) entry which is preliminary data.</text>
</comment>
<dbReference type="Pfam" id="PF13721">
    <property type="entry name" value="SecD-TM1"/>
    <property type="match status" value="1"/>
</dbReference>
<keyword evidence="8 9" id="KW-0472">Membrane</keyword>
<dbReference type="InterPro" id="IPR022813">
    <property type="entry name" value="SecD/SecF_arch_bac"/>
</dbReference>
<keyword evidence="4 9" id="KW-0812">Transmembrane</keyword>
<keyword evidence="5 9" id="KW-0653">Protein transport</keyword>
<feature type="domain" description="Protein export membrane protein SecD/SecF C-terminal" evidence="10">
    <location>
        <begin position="442"/>
        <end position="607"/>
    </location>
</feature>
<keyword evidence="2 9" id="KW-0813">Transport</keyword>
<dbReference type="Proteomes" id="UP001595617">
    <property type="component" value="Unassembled WGS sequence"/>
</dbReference>
<evidence type="ECO:0000256" key="7">
    <source>
        <dbReference type="ARBA" id="ARBA00023010"/>
    </source>
</evidence>
<comment type="function">
    <text evidence="9">Part of the Sec protein translocase complex. Interacts with the SecYEG preprotein conducting channel. SecDF uses the proton motive force (PMF) to complete protein translocation after the ATP-dependent function of SecA.</text>
</comment>
<proteinExistence type="inferred from homology"/>
<dbReference type="Gene3D" id="1.20.1640.10">
    <property type="entry name" value="Multidrug efflux transporter AcrB transmembrane domain"/>
    <property type="match status" value="1"/>
</dbReference>
<dbReference type="InterPro" id="IPR027398">
    <property type="entry name" value="SecD-TM"/>
</dbReference>
<dbReference type="Pfam" id="PF07549">
    <property type="entry name" value="Sec_GG"/>
    <property type="match status" value="1"/>
</dbReference>
<keyword evidence="6 9" id="KW-1133">Transmembrane helix</keyword>
<evidence type="ECO:0000313" key="14">
    <source>
        <dbReference type="EMBL" id="MFC3853957.1"/>
    </source>
</evidence>
<dbReference type="NCBIfam" id="TIGR01129">
    <property type="entry name" value="secD"/>
    <property type="match status" value="1"/>
</dbReference>
<dbReference type="Gene3D" id="3.30.1360.200">
    <property type="match status" value="1"/>
</dbReference>
<feature type="transmembrane region" description="Helical" evidence="9">
    <location>
        <begin position="554"/>
        <end position="576"/>
    </location>
</feature>
<evidence type="ECO:0000256" key="8">
    <source>
        <dbReference type="ARBA" id="ARBA00023136"/>
    </source>
</evidence>
<feature type="domain" description="Protein translocase subunit SecDF P1" evidence="12">
    <location>
        <begin position="232"/>
        <end position="289"/>
    </location>
</feature>
<evidence type="ECO:0000256" key="6">
    <source>
        <dbReference type="ARBA" id="ARBA00022989"/>
    </source>
</evidence>
<dbReference type="PANTHER" id="PTHR30081">
    <property type="entry name" value="PROTEIN-EXPORT MEMBRANE PROTEIN SEC"/>
    <property type="match status" value="1"/>
</dbReference>
<feature type="transmembrane region" description="Helical" evidence="9">
    <location>
        <begin position="483"/>
        <end position="505"/>
    </location>
</feature>
<dbReference type="InterPro" id="IPR054384">
    <property type="entry name" value="SecDF_P1_head"/>
</dbReference>
<evidence type="ECO:0000256" key="5">
    <source>
        <dbReference type="ARBA" id="ARBA00022927"/>
    </source>
</evidence>
<evidence type="ECO:0000256" key="4">
    <source>
        <dbReference type="ARBA" id="ARBA00022692"/>
    </source>
</evidence>
<dbReference type="NCBIfam" id="TIGR00916">
    <property type="entry name" value="2A0604s01"/>
    <property type="match status" value="1"/>
</dbReference>
<dbReference type="InterPro" id="IPR022646">
    <property type="entry name" value="SecD/SecF_CS"/>
</dbReference>
<organism evidence="14 15">
    <name type="scientific">Saccharospirillum mangrovi</name>
    <dbReference type="NCBI Taxonomy" id="2161747"/>
    <lineage>
        <taxon>Bacteria</taxon>
        <taxon>Pseudomonadati</taxon>
        <taxon>Pseudomonadota</taxon>
        <taxon>Gammaproteobacteria</taxon>
        <taxon>Oceanospirillales</taxon>
        <taxon>Saccharospirillaceae</taxon>
        <taxon>Saccharospirillum</taxon>
    </lineage>
</organism>
<accession>A0ABV8A3M8</accession>
<gene>
    <name evidence="9 14" type="primary">secD</name>
    <name evidence="14" type="ORF">ACFOOG_14020</name>
</gene>
<feature type="transmembrane region" description="Helical" evidence="9">
    <location>
        <begin position="6"/>
        <end position="25"/>
    </location>
</feature>
<dbReference type="InterPro" id="IPR048631">
    <property type="entry name" value="SecD_1st"/>
</dbReference>
<evidence type="ECO:0000259" key="10">
    <source>
        <dbReference type="Pfam" id="PF02355"/>
    </source>
</evidence>
<evidence type="ECO:0000256" key="9">
    <source>
        <dbReference type="HAMAP-Rule" id="MF_01463"/>
    </source>
</evidence>
<dbReference type="InterPro" id="IPR005791">
    <property type="entry name" value="SecD"/>
</dbReference>
<dbReference type="InterPro" id="IPR055344">
    <property type="entry name" value="SecD_SecF_C_bact"/>
</dbReference>
<evidence type="ECO:0000256" key="3">
    <source>
        <dbReference type="ARBA" id="ARBA00022475"/>
    </source>
</evidence>
<comment type="similarity">
    <text evidence="9">Belongs to the SecD/SecF family. SecD subfamily.</text>
</comment>
<dbReference type="Pfam" id="PF21760">
    <property type="entry name" value="SecD_1st"/>
    <property type="match status" value="1"/>
</dbReference>
<comment type="subcellular location">
    <subcellularLocation>
        <location evidence="1 9">Cell membrane</location>
        <topology evidence="1 9">Multi-pass membrane protein</topology>
    </subcellularLocation>
</comment>
<dbReference type="Pfam" id="PF22599">
    <property type="entry name" value="SecDF_P1_head"/>
    <property type="match status" value="1"/>
</dbReference>
<sequence>MLNRYPLWKYCLVAVVVALGILYSLPNLYRADYAVQITASSANAAVTTSVEERALRTLEDAQIPVRLAERNDSTGLLIRLANAEDQLVARSLVQQALGDDYIAALNRADTTPGWLKAMGARPLSLGLDLSGGVHFLMEVDMPTYIADRLDDYEAALRRQFRDENIRYAAVNVDGDRAVVASFRTTEDRTAGENYIRQNFPEFERSTSTSGALFQLRMTLSDARIIEFEDYAIEQNLTTLSSRVNELGVAEPLVQRQGRDRIVVELPGVQDTATAKRVLGTAAELEFRLEARPGASPLEVQRFPTRDNAGGAPFADLSTDVIVTGTNVTNARADYDENGLPQVSVSLNSSGGTNMMRVTRNNVGQRMGALFIEYKTVTSYRTVNGERIAEYENVEERSVISLATIQSAFGPSFRITGMRSPAEAAELALLLRAGALAAPMYFVEERTIGPSLGADNIRLGVTSVIIGLLGVVVFMVLWYRTFGLLANLALSVNVVLIVAIMSLLGATLTLPGIAGIVLTIGMAVDANVLIFSRIREELNNGESPQSAISAGFDRAFTTIFDANLTTLIVAVILFAVGTGAVKGFAVTLSVGILTSMFTAIVVTRSLVNLFYGGRTLKSVPIWEVWSWQK</sequence>
<feature type="transmembrane region" description="Helical" evidence="9">
    <location>
        <begin position="511"/>
        <end position="533"/>
    </location>
</feature>
<protein>
    <recommendedName>
        <fullName evidence="9">Protein translocase subunit SecD</fullName>
    </recommendedName>
</protein>
<keyword evidence="15" id="KW-1185">Reference proteome</keyword>
<dbReference type="Pfam" id="PF02355">
    <property type="entry name" value="SecD_SecF_C"/>
    <property type="match status" value="1"/>
</dbReference>
<evidence type="ECO:0000256" key="1">
    <source>
        <dbReference type="ARBA" id="ARBA00004651"/>
    </source>
</evidence>
<evidence type="ECO:0000313" key="15">
    <source>
        <dbReference type="Proteomes" id="UP001595617"/>
    </source>
</evidence>
<evidence type="ECO:0000256" key="2">
    <source>
        <dbReference type="ARBA" id="ARBA00022448"/>
    </source>
</evidence>
<evidence type="ECO:0000259" key="11">
    <source>
        <dbReference type="Pfam" id="PF13721"/>
    </source>
</evidence>
<dbReference type="InterPro" id="IPR048634">
    <property type="entry name" value="SecD_SecF_C"/>
</dbReference>
<feature type="transmembrane region" description="Helical" evidence="9">
    <location>
        <begin position="456"/>
        <end position="476"/>
    </location>
</feature>
<dbReference type="SUPFAM" id="SSF82866">
    <property type="entry name" value="Multidrug efflux transporter AcrB transmembrane domain"/>
    <property type="match status" value="1"/>
</dbReference>
<dbReference type="PANTHER" id="PTHR30081:SF1">
    <property type="entry name" value="PROTEIN TRANSLOCASE SUBUNIT SECD"/>
    <property type="match status" value="1"/>
</dbReference>
<evidence type="ECO:0000259" key="13">
    <source>
        <dbReference type="Pfam" id="PF22599"/>
    </source>
</evidence>
<dbReference type="Gene3D" id="3.30.70.3400">
    <property type="match status" value="2"/>
</dbReference>
<comment type="subunit">
    <text evidence="9">Forms a complex with SecF. Part of the essential Sec protein translocation apparatus which comprises SecA, SecYEG and auxiliary proteins SecDF-YajC and YidC.</text>
</comment>
<keyword evidence="7 9" id="KW-0811">Translocation</keyword>